<evidence type="ECO:0000313" key="17">
    <source>
        <dbReference type="RefSeq" id="XP_019636177.1"/>
    </source>
</evidence>
<dbReference type="Pfam" id="PF08234">
    <property type="entry name" value="Spindle_Spc25"/>
    <property type="match status" value="1"/>
</dbReference>
<keyword evidence="4 12" id="KW-0158">Chromosome</keyword>
<dbReference type="Gene3D" id="3.30.457.50">
    <property type="entry name" value="Chromosome segregation protein Spc25"/>
    <property type="match status" value="1"/>
</dbReference>
<proteinExistence type="inferred from homology"/>
<dbReference type="FunFam" id="3.30.457.50:FF:000001">
    <property type="entry name" value="Probable kinetochore protein spc25"/>
    <property type="match status" value="1"/>
</dbReference>
<evidence type="ECO:0000256" key="2">
    <source>
        <dbReference type="ARBA" id="ARBA00006379"/>
    </source>
</evidence>
<comment type="subunit">
    <text evidence="11">Component of the NDC80 complex, which is composed of ndc80, cdca1, spbc24 and spbc25. The NDC80 complex interacts with mis12 and zwint.</text>
</comment>
<accession>A0A6P5A361</accession>
<sequence length="225" mass="26000">MMLGTELQNLDGNLKHVQDTLLNKWMGDGLTKHLDEEKQKHAECMAQARADISKLEESVNSFKMQAENNKEALQQRIDQMQTARQDIEKIKMQTEEMSRQEAELQGMIGTSVQQIAKEKELLQAQDQVTKQKMEELQKAVGYFKDRLGLKFRKLDGGRLQFVFTLIDVKNLDRAFVFTLKVESKYEVVDCDPKVDDLDDLVAKLNTTNNLSAFVQAMRRRFKQLV</sequence>
<dbReference type="KEGG" id="bbel:109478811"/>
<reference evidence="16 17" key="1">
    <citation type="submission" date="2025-04" db="UniProtKB">
        <authorList>
            <consortium name="RefSeq"/>
        </authorList>
    </citation>
    <scope>IDENTIFICATION</scope>
    <source>
        <tissue evidence="16 17">Gonad</tissue>
    </source>
</reference>
<dbReference type="Proteomes" id="UP000515135">
    <property type="component" value="Unplaced"/>
</dbReference>
<dbReference type="GO" id="GO:0005634">
    <property type="term" value="C:nucleus"/>
    <property type="evidence" value="ECO:0007669"/>
    <property type="project" value="UniProtKB-SubCell"/>
</dbReference>
<protein>
    <recommendedName>
        <fullName evidence="3 12">Kinetochore protein SPC25</fullName>
    </recommendedName>
</protein>
<dbReference type="PANTHER" id="PTHR14281:SF0">
    <property type="entry name" value="KINETOCHORE PROTEIN SPC25"/>
    <property type="match status" value="1"/>
</dbReference>
<evidence type="ECO:0000256" key="1">
    <source>
        <dbReference type="ARBA" id="ARBA00004584"/>
    </source>
</evidence>
<feature type="coiled-coil region" evidence="13">
    <location>
        <begin position="45"/>
        <end position="139"/>
    </location>
</feature>
<comment type="subcellular location">
    <subcellularLocation>
        <location evidence="1">Chromosome</location>
        <location evidence="1">Centromere</location>
    </subcellularLocation>
    <subcellularLocation>
        <location evidence="12">Nucleus</location>
    </subcellularLocation>
    <subcellularLocation>
        <location evidence="12">Chromosome</location>
        <location evidence="12">Centromere</location>
        <location evidence="12">Kinetochore</location>
    </subcellularLocation>
</comment>
<dbReference type="GO" id="GO:0007059">
    <property type="term" value="P:chromosome segregation"/>
    <property type="evidence" value="ECO:0007669"/>
    <property type="project" value="InterPro"/>
</dbReference>
<keyword evidence="7 13" id="KW-0175">Coiled coil</keyword>
<name>A0A6P5A361_BRABE</name>
<evidence type="ECO:0000313" key="16">
    <source>
        <dbReference type="RefSeq" id="XP_019636176.1"/>
    </source>
</evidence>
<dbReference type="PANTHER" id="PTHR14281">
    <property type="entry name" value="KINETOCHORE PROTEIN SPC25-RELATED"/>
    <property type="match status" value="1"/>
</dbReference>
<organism evidence="15 16">
    <name type="scientific">Branchiostoma belcheri</name>
    <name type="common">Amphioxus</name>
    <dbReference type="NCBI Taxonomy" id="7741"/>
    <lineage>
        <taxon>Eukaryota</taxon>
        <taxon>Metazoa</taxon>
        <taxon>Chordata</taxon>
        <taxon>Cephalochordata</taxon>
        <taxon>Leptocardii</taxon>
        <taxon>Amphioxiformes</taxon>
        <taxon>Branchiostomatidae</taxon>
        <taxon>Branchiostoma</taxon>
    </lineage>
</organism>
<dbReference type="AlphaFoldDB" id="A0A6P5A361"/>
<dbReference type="GeneID" id="109478811"/>
<gene>
    <name evidence="16 17" type="primary">LOC109478811</name>
</gene>
<evidence type="ECO:0000256" key="3">
    <source>
        <dbReference type="ARBA" id="ARBA00013692"/>
    </source>
</evidence>
<evidence type="ECO:0000256" key="4">
    <source>
        <dbReference type="ARBA" id="ARBA00022454"/>
    </source>
</evidence>
<dbReference type="InterPro" id="IPR045143">
    <property type="entry name" value="Spc25"/>
</dbReference>
<keyword evidence="12" id="KW-0995">Kinetochore</keyword>
<dbReference type="OrthoDB" id="6353017at2759"/>
<dbReference type="GO" id="GO:0031262">
    <property type="term" value="C:Ndc80 complex"/>
    <property type="evidence" value="ECO:0007669"/>
    <property type="project" value="InterPro"/>
</dbReference>
<evidence type="ECO:0000256" key="8">
    <source>
        <dbReference type="ARBA" id="ARBA00023306"/>
    </source>
</evidence>
<dbReference type="InterPro" id="IPR013255">
    <property type="entry name" value="Spc25_C"/>
</dbReference>
<dbReference type="RefSeq" id="XP_019636177.1">
    <property type="nucleotide sequence ID" value="XM_019780618.1"/>
</dbReference>
<comment type="similarity">
    <text evidence="2 12">Belongs to the SPC25 family.</text>
</comment>
<evidence type="ECO:0000256" key="11">
    <source>
        <dbReference type="ARBA" id="ARBA00065771"/>
    </source>
</evidence>
<keyword evidence="8 12" id="KW-0131">Cell cycle</keyword>
<keyword evidence="6 12" id="KW-0498">Mitosis</keyword>
<evidence type="ECO:0000256" key="5">
    <source>
        <dbReference type="ARBA" id="ARBA00022618"/>
    </source>
</evidence>
<feature type="domain" description="Chromosome segregation protein Spc25 C-terminal" evidence="14">
    <location>
        <begin position="155"/>
        <end position="222"/>
    </location>
</feature>
<dbReference type="GO" id="GO:0051301">
    <property type="term" value="P:cell division"/>
    <property type="evidence" value="ECO:0007669"/>
    <property type="project" value="UniProtKB-UniRule"/>
</dbReference>
<keyword evidence="5 12" id="KW-0132">Cell division</keyword>
<keyword evidence="15" id="KW-1185">Reference proteome</keyword>
<evidence type="ECO:0000259" key="14">
    <source>
        <dbReference type="Pfam" id="PF08234"/>
    </source>
</evidence>
<keyword evidence="12" id="KW-0539">Nucleus</keyword>
<comment type="function">
    <text evidence="10">Acts as a component of the essential kinetochore-associated NDC80 complex, which is required for chromosome segregation and spindle checkpoint activity. Required for kinetochore integrity and the organization of stable microtubule binding sites in the outer plate of the kinetochore. The NDC80 complex synergistically enhances the affinity of the SKA1 complex for microtubules and may allow the NDC80 complex to track depolymerizing microtubules.</text>
</comment>
<dbReference type="CDD" id="cd23784">
    <property type="entry name" value="RWD_Spc25"/>
    <property type="match status" value="1"/>
</dbReference>
<evidence type="ECO:0000256" key="6">
    <source>
        <dbReference type="ARBA" id="ARBA00022776"/>
    </source>
</evidence>
<evidence type="ECO:0000256" key="7">
    <source>
        <dbReference type="ARBA" id="ARBA00023054"/>
    </source>
</evidence>
<evidence type="ECO:0000256" key="9">
    <source>
        <dbReference type="ARBA" id="ARBA00023328"/>
    </source>
</evidence>
<keyword evidence="9 12" id="KW-0137">Centromere</keyword>
<evidence type="ECO:0000256" key="13">
    <source>
        <dbReference type="SAM" id="Coils"/>
    </source>
</evidence>
<dbReference type="RefSeq" id="XP_019636176.1">
    <property type="nucleotide sequence ID" value="XM_019780617.1"/>
</dbReference>
<evidence type="ECO:0000256" key="12">
    <source>
        <dbReference type="RuleBase" id="RU367150"/>
    </source>
</evidence>
<evidence type="ECO:0000313" key="15">
    <source>
        <dbReference type="Proteomes" id="UP000515135"/>
    </source>
</evidence>
<evidence type="ECO:0000256" key="10">
    <source>
        <dbReference type="ARBA" id="ARBA00045419"/>
    </source>
</evidence>